<name>A0A816I5Q4_BRANA</name>
<dbReference type="Gene3D" id="1.25.40.10">
    <property type="entry name" value="Tetratricopeptide repeat domain"/>
    <property type="match status" value="1"/>
</dbReference>
<dbReference type="Proteomes" id="UP001295469">
    <property type="component" value="Chromosome C03"/>
</dbReference>
<dbReference type="NCBIfam" id="TIGR00756">
    <property type="entry name" value="PPR"/>
    <property type="match status" value="1"/>
</dbReference>
<evidence type="ECO:0000313" key="6">
    <source>
        <dbReference type="Proteomes" id="UP000824890"/>
    </source>
</evidence>
<reference evidence="4" key="1">
    <citation type="submission" date="2021-01" db="EMBL/GenBank/DDBJ databases">
        <authorList>
            <consortium name="Genoscope - CEA"/>
            <person name="William W."/>
        </authorList>
    </citation>
    <scope>NUCLEOTIDE SEQUENCE</scope>
</reference>
<keyword evidence="6" id="KW-1185">Reference proteome</keyword>
<dbReference type="Gramene" id="CDY00760">
    <property type="protein sequence ID" value="CDY00760"/>
    <property type="gene ID" value="GSBRNA2T00110640001"/>
</dbReference>
<dbReference type="AlphaFoldDB" id="A0A816I5Q4"/>
<dbReference type="OMA" id="DERWNSH"/>
<protein>
    <submittedName>
        <fullName evidence="4">(rape) hypothetical protein</fullName>
    </submittedName>
</protein>
<feature type="compositionally biased region" description="Basic and acidic residues" evidence="3">
    <location>
        <begin position="116"/>
        <end position="150"/>
    </location>
</feature>
<evidence type="ECO:0000313" key="4">
    <source>
        <dbReference type="EMBL" id="CAF1704183.1"/>
    </source>
</evidence>
<gene>
    <name evidence="4" type="ORF">DARMORV10_C03P45510.1</name>
    <name evidence="5" type="ORF">HID58_053675</name>
</gene>
<dbReference type="InterPro" id="IPR011990">
    <property type="entry name" value="TPR-like_helical_dom_sf"/>
</dbReference>
<dbReference type="Proteomes" id="UP000824890">
    <property type="component" value="Unassembled WGS sequence"/>
</dbReference>
<feature type="region of interest" description="Disordered" evidence="3">
    <location>
        <begin position="116"/>
        <end position="164"/>
    </location>
</feature>
<feature type="repeat" description="PPR" evidence="2">
    <location>
        <begin position="261"/>
        <end position="295"/>
    </location>
</feature>
<dbReference type="EMBL" id="JAGKQM010000013">
    <property type="protein sequence ID" value="KAH0891246.1"/>
    <property type="molecule type" value="Genomic_DNA"/>
</dbReference>
<dbReference type="SMR" id="A0A816I5Q4"/>
<dbReference type="PANTHER" id="PTHR46935">
    <property type="entry name" value="OS01G0674700 PROTEIN"/>
    <property type="match status" value="1"/>
</dbReference>
<dbReference type="PROSITE" id="PS51375">
    <property type="entry name" value="PPR"/>
    <property type="match status" value="1"/>
</dbReference>
<evidence type="ECO:0000256" key="2">
    <source>
        <dbReference type="PROSITE-ProRule" id="PRU00708"/>
    </source>
</evidence>
<dbReference type="EMBL" id="HG994367">
    <property type="protein sequence ID" value="CAF1704183.1"/>
    <property type="molecule type" value="Genomic_DNA"/>
</dbReference>
<reference evidence="5 6" key="2">
    <citation type="submission" date="2021-05" db="EMBL/GenBank/DDBJ databases">
        <title>Genome Assembly of Synthetic Allotetraploid Brassica napus Reveals Homoeologous Exchanges between Subgenomes.</title>
        <authorList>
            <person name="Davis J.T."/>
        </authorList>
    </citation>
    <scope>NUCLEOTIDE SEQUENCE [LARGE SCALE GENOMIC DNA]</scope>
    <source>
        <strain evidence="6">cv. Da-Ae</strain>
        <tissue evidence="5">Seedling</tissue>
    </source>
</reference>
<evidence type="ECO:0000256" key="1">
    <source>
        <dbReference type="ARBA" id="ARBA00022737"/>
    </source>
</evidence>
<evidence type="ECO:0000313" key="5">
    <source>
        <dbReference type="EMBL" id="KAH0891246.1"/>
    </source>
</evidence>
<proteinExistence type="predicted"/>
<dbReference type="InterPro" id="IPR044645">
    <property type="entry name" value="DG1/EMB2279-like"/>
</dbReference>
<keyword evidence="1" id="KW-0677">Repeat</keyword>
<accession>A0A816I5Q4</accession>
<dbReference type="PANTHER" id="PTHR46935:SF1">
    <property type="entry name" value="OS01G0674700 PROTEIN"/>
    <property type="match status" value="1"/>
</dbReference>
<organism evidence="4">
    <name type="scientific">Brassica napus</name>
    <name type="common">Rape</name>
    <dbReference type="NCBI Taxonomy" id="3708"/>
    <lineage>
        <taxon>Eukaryota</taxon>
        <taxon>Viridiplantae</taxon>
        <taxon>Streptophyta</taxon>
        <taxon>Embryophyta</taxon>
        <taxon>Tracheophyta</taxon>
        <taxon>Spermatophyta</taxon>
        <taxon>Magnoliopsida</taxon>
        <taxon>eudicotyledons</taxon>
        <taxon>Gunneridae</taxon>
        <taxon>Pentapetalae</taxon>
        <taxon>rosids</taxon>
        <taxon>malvids</taxon>
        <taxon>Brassicales</taxon>
        <taxon>Brassicaceae</taxon>
        <taxon>Brassiceae</taxon>
        <taxon>Brassica</taxon>
    </lineage>
</organism>
<dbReference type="InterPro" id="IPR002885">
    <property type="entry name" value="PPR_rpt"/>
</dbReference>
<evidence type="ECO:0000256" key="3">
    <source>
        <dbReference type="SAM" id="MobiDB-lite"/>
    </source>
</evidence>
<sequence length="374" mass="43379">MAVIISTNCFVNASFFDERWNSHRRLVFPQAWFNGRRLYPLKSKKNVIFCLNLNAKEVSEFKPSFDQYLQIMESVKTAQKKKKVDGLVIDKGEDDGENGDRRVKLGRDVEDVKTKDEGFRRRQEMVSGDDERGFKGDEESRIHRDVKWSKSGESSSVTAPEDESFNRRKYVKQEIVKYQCSPDASRGTERGFKADAVGERRFQRTAKDVKWSKSGGSSSVTVPEDESFKRRYVKQELVTYQCSLMHLEESSSDLESRMLPDTYTFNTMLEACAEHKKWDDFGYAYREMLHHGYHFNAKRHLKMVLEASRAGHEEVMEATWEHLRRSNRIPPSPLIKERFCRKLETGDHVTAISSLAVLNGKIEETELRAWSTDA</sequence>
<dbReference type="GO" id="GO:0009658">
    <property type="term" value="P:chloroplast organization"/>
    <property type="evidence" value="ECO:0007669"/>
    <property type="project" value="InterPro"/>
</dbReference>